<feature type="region of interest" description="Disordered" evidence="5">
    <location>
        <begin position="642"/>
        <end position="693"/>
    </location>
</feature>
<dbReference type="PANTHER" id="PTHR10241">
    <property type="entry name" value="LETHAL 2 GIANT LARVAE PROTEIN"/>
    <property type="match status" value="1"/>
</dbReference>
<dbReference type="InterPro" id="IPR036322">
    <property type="entry name" value="WD40_repeat_dom_sf"/>
</dbReference>
<proteinExistence type="inferred from homology"/>
<dbReference type="Gene3D" id="2.130.10.10">
    <property type="entry name" value="YVTN repeat-like/Quinoprotein amine dehydrogenase"/>
    <property type="match status" value="1"/>
</dbReference>
<dbReference type="GO" id="GO:0006893">
    <property type="term" value="P:Golgi to plasma membrane transport"/>
    <property type="evidence" value="ECO:0007669"/>
    <property type="project" value="TreeGrafter"/>
</dbReference>
<keyword evidence="6" id="KW-0472">Membrane</keyword>
<protein>
    <recommendedName>
        <fullName evidence="7">Lethal giant larvae homologue 2 domain-containing protein</fullName>
    </recommendedName>
</protein>
<feature type="transmembrane region" description="Helical" evidence="6">
    <location>
        <begin position="841"/>
        <end position="864"/>
    </location>
</feature>
<dbReference type="GO" id="GO:0006887">
    <property type="term" value="P:exocytosis"/>
    <property type="evidence" value="ECO:0007669"/>
    <property type="project" value="UniProtKB-KW"/>
</dbReference>
<dbReference type="InterPro" id="IPR013577">
    <property type="entry name" value="LLGL2"/>
</dbReference>
<feature type="transmembrane region" description="Helical" evidence="6">
    <location>
        <begin position="803"/>
        <end position="829"/>
    </location>
</feature>
<gene>
    <name evidence="8" type="ORF">TPSB3V08_LOCUS3092</name>
</gene>
<dbReference type="SUPFAM" id="SSF50978">
    <property type="entry name" value="WD40 repeat-like"/>
    <property type="match status" value="1"/>
</dbReference>
<evidence type="ECO:0000256" key="4">
    <source>
        <dbReference type="ARBA" id="ARBA00022737"/>
    </source>
</evidence>
<evidence type="ECO:0000256" key="5">
    <source>
        <dbReference type="SAM" id="MobiDB-lite"/>
    </source>
</evidence>
<feature type="region of interest" description="Disordered" evidence="5">
    <location>
        <begin position="455"/>
        <end position="490"/>
    </location>
</feature>
<evidence type="ECO:0000313" key="8">
    <source>
        <dbReference type="EMBL" id="CAD7401418.1"/>
    </source>
</evidence>
<organism evidence="8">
    <name type="scientific">Timema poppense</name>
    <name type="common">Walking stick</name>
    <dbReference type="NCBI Taxonomy" id="170557"/>
    <lineage>
        <taxon>Eukaryota</taxon>
        <taxon>Metazoa</taxon>
        <taxon>Ecdysozoa</taxon>
        <taxon>Arthropoda</taxon>
        <taxon>Hexapoda</taxon>
        <taxon>Insecta</taxon>
        <taxon>Pterygota</taxon>
        <taxon>Neoptera</taxon>
        <taxon>Polyneoptera</taxon>
        <taxon>Phasmatodea</taxon>
        <taxon>Timematodea</taxon>
        <taxon>Timematoidea</taxon>
        <taxon>Timematidae</taxon>
        <taxon>Timema</taxon>
    </lineage>
</organism>
<dbReference type="GO" id="GO:0031201">
    <property type="term" value="C:SNARE complex"/>
    <property type="evidence" value="ECO:0007669"/>
    <property type="project" value="TreeGrafter"/>
</dbReference>
<feature type="compositionally biased region" description="Polar residues" evidence="5">
    <location>
        <begin position="1137"/>
        <end position="1150"/>
    </location>
</feature>
<evidence type="ECO:0000256" key="2">
    <source>
        <dbReference type="ARBA" id="ARBA00022483"/>
    </source>
</evidence>
<keyword evidence="4" id="KW-0677">Repeat</keyword>
<dbReference type="PANTHER" id="PTHR10241:SF25">
    <property type="entry name" value="TOMOSYN, ISOFORM C"/>
    <property type="match status" value="1"/>
</dbReference>
<feature type="region of interest" description="Disordered" evidence="5">
    <location>
        <begin position="376"/>
        <end position="405"/>
    </location>
</feature>
<evidence type="ECO:0000256" key="1">
    <source>
        <dbReference type="ARBA" id="ARBA00008070"/>
    </source>
</evidence>
<keyword evidence="3" id="KW-0853">WD repeat</keyword>
<dbReference type="InterPro" id="IPR000664">
    <property type="entry name" value="Lethal2_giant"/>
</dbReference>
<name>A0A7R9H0G1_TIMPO</name>
<feature type="domain" description="Lethal giant larvae homologue 2" evidence="7">
    <location>
        <begin position="2"/>
        <end position="96"/>
    </location>
</feature>
<comment type="similarity">
    <text evidence="1">Belongs to the WD repeat L(2)GL family.</text>
</comment>
<keyword evidence="6" id="KW-0812">Transmembrane</keyword>
<dbReference type="GO" id="GO:0005886">
    <property type="term" value="C:plasma membrane"/>
    <property type="evidence" value="ECO:0007669"/>
    <property type="project" value="TreeGrafter"/>
</dbReference>
<dbReference type="GO" id="GO:0005096">
    <property type="term" value="F:GTPase activator activity"/>
    <property type="evidence" value="ECO:0007669"/>
    <property type="project" value="TreeGrafter"/>
</dbReference>
<reference evidence="8" key="1">
    <citation type="submission" date="2020-11" db="EMBL/GenBank/DDBJ databases">
        <authorList>
            <person name="Tran Van P."/>
        </authorList>
    </citation>
    <scope>NUCLEOTIDE SEQUENCE</scope>
</reference>
<feature type="region of interest" description="Disordered" evidence="5">
    <location>
        <begin position="1137"/>
        <end position="1158"/>
    </location>
</feature>
<feature type="compositionally biased region" description="Basic and acidic residues" evidence="5">
    <location>
        <begin position="675"/>
        <end position="685"/>
    </location>
</feature>
<dbReference type="PRINTS" id="PR00962">
    <property type="entry name" value="LETHAL2GIANT"/>
</dbReference>
<accession>A0A7R9H0G1</accession>
<feature type="compositionally biased region" description="Basic and acidic residues" evidence="5">
    <location>
        <begin position="642"/>
        <end position="666"/>
    </location>
</feature>
<keyword evidence="6" id="KW-1133">Transmembrane helix</keyword>
<keyword evidence="2" id="KW-0268">Exocytosis</keyword>
<dbReference type="GO" id="GO:0045159">
    <property type="term" value="F:myosin II binding"/>
    <property type="evidence" value="ECO:0007669"/>
    <property type="project" value="TreeGrafter"/>
</dbReference>
<evidence type="ECO:0000259" key="7">
    <source>
        <dbReference type="Pfam" id="PF08366"/>
    </source>
</evidence>
<dbReference type="InterPro" id="IPR015943">
    <property type="entry name" value="WD40/YVTN_repeat-like_dom_sf"/>
</dbReference>
<dbReference type="EMBL" id="OD001315">
    <property type="protein sequence ID" value="CAD7401418.1"/>
    <property type="molecule type" value="Genomic_DNA"/>
</dbReference>
<dbReference type="AlphaFoldDB" id="A0A7R9H0G1"/>
<sequence>METCKPIQKVEWKSSRTGEAYVIFSGGLTYDKAGRTPSITVIHGKTTTVLEMDNNVVDFVTLCESPWNSEFQDPYGIVVLLQNDLVVIDLLTPGYPCFENPYPMDLHESAVTCCTYLADCPSDLIPAFYSVGTRGNKRSGSQRPEFSEREWPICGGEWSPTSCSYNEIIITGHADGSIKFWDASAGTLQVLYKLKTAKVFEKPPSLSEDPFAIQLISLCPESRKLCVAGASCHVILFKFRKQESTAETCTLEIPIVYETLEEGDCSPDYEYPPRPSLAAKDWNDGELKKPPVEGGVPLRVRQGPQKKPPGFQVHIVCLTPFVNGELPGSITALSINSSYGLMTYGNESGLVIVDIIQKTCLMNCATPDLYGAADPYQRVPRSPKKGAEGCGNNKELEERCRSPSTDQILHKDSAKLLEAPIVLSSASPVASSPLKTTPLFDGDERDSLTPGVGFLSNASSQAVTPDEVEEGAEPKAELQQPHGRRRSSAWKGFSLKKQLSRVDQRLKHTFSADHKRGAVFYCASTDSTPPILSPVEGELPLETSLSCAPYVDPDPETLGDKPNIPLFETVHDKETSVTKDNKTLLVRDETLSEMGTGESLDVNDELAIIEETPILKVDSITDSSPEAIEEAELAEECLIVKEVEDKEESEAPKVEGRPEAPERPSRPMDLPLFDADGRPLRPPRRDGKKRSMVVVERVEKRDVRLLSVPNIKYTSHHHHEPQLCKGGGEQWVYDLRGKEDITPASFGGLMKRFNKLDGSFSRSRSSSMSSLENISSEAIQCLAFADSYAKKSGRNFTLTHLRWLSIVMMILAALLATWSKVILVVWFHLGPFIAPFEPEVFLLSLTTWSTPFDLEVILVVYLFLEPFIAPFDPEVVPVICLHLGPSTAHLTLSCTCVIVTEPCMFPTLWVGTSLGSVLTIMINLPPPGETRITQPVVVSPCGSLSPSSRVNAGWESTELMTQTVEVTPTLRLLEENPPWLCHTNPARERGSSACPCGRGKTLSSVDAIHHSPTIVMVTGTIFRLKGSILTMSFLDCNGALIPYSFETWRDENKDREKIKHKSRHPDTLQGADRREETHLVLNGRLYGDMSLYWALTPANLNVDGLNLAQGAQAEDLCVELNNAGDYTPVFAGCAETPTKSSSNNRMSPTLSSGSGSQDQFGDRQFVVFTSEKQSRVVALPSHNCVYRQQLADVDFVVKAEIISLKDSVCLVCYSSNGHITAYSLPSLRPLIDYDFLPLTDQSKSAGRRLADIN</sequence>
<dbReference type="Pfam" id="PF08366">
    <property type="entry name" value="LLGL"/>
    <property type="match status" value="1"/>
</dbReference>
<evidence type="ECO:0000256" key="6">
    <source>
        <dbReference type="SAM" id="Phobius"/>
    </source>
</evidence>
<evidence type="ECO:0000256" key="3">
    <source>
        <dbReference type="ARBA" id="ARBA00022574"/>
    </source>
</evidence>
<dbReference type="GO" id="GO:0019905">
    <property type="term" value="F:syntaxin binding"/>
    <property type="evidence" value="ECO:0007669"/>
    <property type="project" value="TreeGrafter"/>
</dbReference>